<comment type="subunit">
    <text evidence="6">Consists of a catalytic RNA component (M1 or rnpB) and a protein subunit.</text>
</comment>
<name>A0A853GUY8_9BURK</name>
<dbReference type="PANTHER" id="PTHR33992">
    <property type="entry name" value="RIBONUCLEASE P PROTEIN COMPONENT"/>
    <property type="match status" value="1"/>
</dbReference>
<evidence type="ECO:0000256" key="3">
    <source>
        <dbReference type="ARBA" id="ARBA00022759"/>
    </source>
</evidence>
<protein>
    <recommendedName>
        <fullName evidence="6">Ribonuclease P protein component</fullName>
        <shortName evidence="6">RNase P protein</shortName>
        <shortName evidence="6">RNaseP protein</shortName>
        <ecNumber evidence="6">3.1.26.5</ecNumber>
    </recommendedName>
    <alternativeName>
        <fullName evidence="6">Protein C5</fullName>
    </alternativeName>
</protein>
<comment type="function">
    <text evidence="6">RNaseP catalyzes the removal of the 5'-leader sequence from pre-tRNA to produce the mature 5'-terminus. It can also cleave other RNA substrates such as 4.5S RNA. The protein component plays an auxiliary but essential role in vivo by binding to the 5'-leader sequence and broadening the substrate specificity of the ribozyme.</text>
</comment>
<dbReference type="SUPFAM" id="SSF54211">
    <property type="entry name" value="Ribosomal protein S5 domain 2-like"/>
    <property type="match status" value="1"/>
</dbReference>
<dbReference type="Pfam" id="PF00825">
    <property type="entry name" value="Ribonuclease_P"/>
    <property type="match status" value="1"/>
</dbReference>
<evidence type="ECO:0000313" key="7">
    <source>
        <dbReference type="EMBL" id="NYT84596.1"/>
    </source>
</evidence>
<gene>
    <name evidence="6" type="primary">rnpA</name>
    <name evidence="7" type="ORF">H0A62_03165</name>
</gene>
<dbReference type="GO" id="GO:0004526">
    <property type="term" value="F:ribonuclease P activity"/>
    <property type="evidence" value="ECO:0007669"/>
    <property type="project" value="UniProtKB-UniRule"/>
</dbReference>
<dbReference type="InterPro" id="IPR014721">
    <property type="entry name" value="Ribsml_uS5_D2-typ_fold_subgr"/>
</dbReference>
<dbReference type="InterPro" id="IPR000100">
    <property type="entry name" value="RNase_P"/>
</dbReference>
<dbReference type="PANTHER" id="PTHR33992:SF1">
    <property type="entry name" value="RIBONUCLEASE P PROTEIN COMPONENT"/>
    <property type="match status" value="1"/>
</dbReference>
<dbReference type="Proteomes" id="UP000554144">
    <property type="component" value="Unassembled WGS sequence"/>
</dbReference>
<evidence type="ECO:0000313" key="8">
    <source>
        <dbReference type="Proteomes" id="UP000554144"/>
    </source>
</evidence>
<dbReference type="Gene3D" id="3.30.230.10">
    <property type="match status" value="1"/>
</dbReference>
<comment type="caution">
    <text evidence="7">The sequence shown here is derived from an EMBL/GenBank/DDBJ whole genome shotgun (WGS) entry which is preliminary data.</text>
</comment>
<keyword evidence="4 6" id="KW-0378">Hydrolase</keyword>
<evidence type="ECO:0000256" key="2">
    <source>
        <dbReference type="ARBA" id="ARBA00022722"/>
    </source>
</evidence>
<accession>A0A853GUY8</accession>
<proteinExistence type="inferred from homology"/>
<dbReference type="HAMAP" id="MF_00227">
    <property type="entry name" value="RNase_P"/>
    <property type="match status" value="1"/>
</dbReference>
<evidence type="ECO:0000256" key="4">
    <source>
        <dbReference type="ARBA" id="ARBA00022801"/>
    </source>
</evidence>
<keyword evidence="3 6" id="KW-0255">Endonuclease</keyword>
<dbReference type="InterPro" id="IPR020568">
    <property type="entry name" value="Ribosomal_Su5_D2-typ_SF"/>
</dbReference>
<comment type="catalytic activity">
    <reaction evidence="6">
        <text>Endonucleolytic cleavage of RNA, removing 5'-extranucleotides from tRNA precursor.</text>
        <dbReference type="EC" id="3.1.26.5"/>
    </reaction>
</comment>
<comment type="similarity">
    <text evidence="6">Belongs to the RnpA family.</text>
</comment>
<organism evidence="7 8">
    <name type="scientific">Pollutimonas harenae</name>
    <dbReference type="NCBI Taxonomy" id="657015"/>
    <lineage>
        <taxon>Bacteria</taxon>
        <taxon>Pseudomonadati</taxon>
        <taxon>Pseudomonadota</taxon>
        <taxon>Betaproteobacteria</taxon>
        <taxon>Burkholderiales</taxon>
        <taxon>Alcaligenaceae</taxon>
        <taxon>Pollutimonas</taxon>
    </lineage>
</organism>
<evidence type="ECO:0000256" key="6">
    <source>
        <dbReference type="HAMAP-Rule" id="MF_00227"/>
    </source>
</evidence>
<dbReference type="RefSeq" id="WP_167667313.1">
    <property type="nucleotide sequence ID" value="NZ_JACCEV010000001.1"/>
</dbReference>
<dbReference type="GO" id="GO:0001682">
    <property type="term" value="P:tRNA 5'-leader removal"/>
    <property type="evidence" value="ECO:0007669"/>
    <property type="project" value="UniProtKB-UniRule"/>
</dbReference>
<dbReference type="EMBL" id="JACCEV010000001">
    <property type="protein sequence ID" value="NYT84596.1"/>
    <property type="molecule type" value="Genomic_DNA"/>
</dbReference>
<keyword evidence="1 6" id="KW-0819">tRNA processing</keyword>
<dbReference type="AlphaFoldDB" id="A0A853GUY8"/>
<reference evidence="7 8" key="1">
    <citation type="submission" date="2020-07" db="EMBL/GenBank/DDBJ databases">
        <title>Taxonomic revisions and descriptions of new bacterial species based on genomic comparisons in the high-G+C-content subgroup of the family Alcaligenaceae.</title>
        <authorList>
            <person name="Szabo A."/>
            <person name="Felfoldi T."/>
        </authorList>
    </citation>
    <scope>NUCLEOTIDE SEQUENCE [LARGE SCALE GENOMIC DNA]</scope>
    <source>
        <strain evidence="7 8">DSM 25667</strain>
    </source>
</reference>
<dbReference type="GO" id="GO:0030677">
    <property type="term" value="C:ribonuclease P complex"/>
    <property type="evidence" value="ECO:0007669"/>
    <property type="project" value="TreeGrafter"/>
</dbReference>
<sequence length="128" mass="14125">MVGETASTRATFPAAARLHRPSEYALALKGRRLARGALFVVTTPRDVAAGSVAPDARLGLIIAKRFAPQSVTRNAIKRVIREAFRNKRHALPPRDLVFRLHSRVAPVSLSLLKKQVRDEVDQLLARAL</sequence>
<keyword evidence="5 6" id="KW-0694">RNA-binding</keyword>
<evidence type="ECO:0000256" key="1">
    <source>
        <dbReference type="ARBA" id="ARBA00022694"/>
    </source>
</evidence>
<dbReference type="EC" id="3.1.26.5" evidence="6"/>
<dbReference type="GO" id="GO:0000049">
    <property type="term" value="F:tRNA binding"/>
    <property type="evidence" value="ECO:0007669"/>
    <property type="project" value="UniProtKB-UniRule"/>
</dbReference>
<dbReference type="GO" id="GO:0042781">
    <property type="term" value="F:3'-tRNA processing endoribonuclease activity"/>
    <property type="evidence" value="ECO:0007669"/>
    <property type="project" value="TreeGrafter"/>
</dbReference>
<keyword evidence="8" id="KW-1185">Reference proteome</keyword>
<evidence type="ECO:0000256" key="5">
    <source>
        <dbReference type="ARBA" id="ARBA00022884"/>
    </source>
</evidence>
<keyword evidence="2 6" id="KW-0540">Nuclease</keyword>